<dbReference type="InterPro" id="IPR035965">
    <property type="entry name" value="PAS-like_dom_sf"/>
</dbReference>
<dbReference type="InterPro" id="IPR004358">
    <property type="entry name" value="Sig_transdc_His_kin-like_C"/>
</dbReference>
<gene>
    <name evidence="12" type="ORF">FHG66_10795</name>
</gene>
<dbReference type="AlphaFoldDB" id="A0A5C4MW61"/>
<dbReference type="Pfam" id="PF02518">
    <property type="entry name" value="HATPase_c"/>
    <property type="match status" value="1"/>
</dbReference>
<dbReference type="Pfam" id="PF08448">
    <property type="entry name" value="PAS_4"/>
    <property type="match status" value="3"/>
</dbReference>
<dbReference type="SUPFAM" id="SSF47384">
    <property type="entry name" value="Homodimeric domain of signal transducing histidine kinase"/>
    <property type="match status" value="1"/>
</dbReference>
<evidence type="ECO:0000259" key="11">
    <source>
        <dbReference type="PROSITE" id="PS50113"/>
    </source>
</evidence>
<dbReference type="Pfam" id="PF00072">
    <property type="entry name" value="Response_reg"/>
    <property type="match status" value="1"/>
</dbReference>
<protein>
    <recommendedName>
        <fullName evidence="2">histidine kinase</fullName>
        <ecNumber evidence="2">2.7.13.3</ecNumber>
    </recommendedName>
</protein>
<feature type="coiled-coil region" evidence="7">
    <location>
        <begin position="442"/>
        <end position="469"/>
    </location>
</feature>
<dbReference type="InterPro" id="IPR003661">
    <property type="entry name" value="HisK_dim/P_dom"/>
</dbReference>
<dbReference type="PROSITE" id="PS50113">
    <property type="entry name" value="PAC"/>
    <property type="match status" value="2"/>
</dbReference>
<dbReference type="RefSeq" id="WP_139076763.1">
    <property type="nucleotide sequence ID" value="NZ_VDFU01000010.1"/>
</dbReference>
<feature type="coiled-coil region" evidence="7">
    <location>
        <begin position="300"/>
        <end position="327"/>
    </location>
</feature>
<dbReference type="SMART" id="SM00387">
    <property type="entry name" value="HATPase_c"/>
    <property type="match status" value="1"/>
</dbReference>
<keyword evidence="13" id="KW-1185">Reference proteome</keyword>
<dbReference type="Gene3D" id="3.30.450.40">
    <property type="match status" value="1"/>
</dbReference>
<comment type="caution">
    <text evidence="12">The sequence shown here is derived from an EMBL/GenBank/DDBJ whole genome shotgun (WGS) entry which is preliminary data.</text>
</comment>
<dbReference type="SUPFAM" id="SSF55874">
    <property type="entry name" value="ATPase domain of HSP90 chaperone/DNA topoisomerase II/histidine kinase"/>
    <property type="match status" value="1"/>
</dbReference>
<dbReference type="SUPFAM" id="SSF55785">
    <property type="entry name" value="PYP-like sensor domain (PAS domain)"/>
    <property type="match status" value="4"/>
</dbReference>
<dbReference type="Pfam" id="PF01590">
    <property type="entry name" value="GAF"/>
    <property type="match status" value="1"/>
</dbReference>
<dbReference type="InterPro" id="IPR001610">
    <property type="entry name" value="PAC"/>
</dbReference>
<dbReference type="EC" id="2.7.13.3" evidence="2"/>
<dbReference type="SUPFAM" id="SSF55781">
    <property type="entry name" value="GAF domain-like"/>
    <property type="match status" value="1"/>
</dbReference>
<dbReference type="OrthoDB" id="9796100at2"/>
<evidence type="ECO:0000256" key="6">
    <source>
        <dbReference type="PROSITE-ProRule" id="PRU00169"/>
    </source>
</evidence>
<dbReference type="Gene3D" id="3.40.50.2300">
    <property type="match status" value="1"/>
</dbReference>
<feature type="domain" description="Histidine kinase" evidence="9">
    <location>
        <begin position="752"/>
        <end position="977"/>
    </location>
</feature>
<dbReference type="InterPro" id="IPR001789">
    <property type="entry name" value="Sig_transdc_resp-reg_receiver"/>
</dbReference>
<dbReference type="EMBL" id="VDFU01000010">
    <property type="protein sequence ID" value="TNC49594.1"/>
    <property type="molecule type" value="Genomic_DNA"/>
</dbReference>
<dbReference type="InterPro" id="IPR005467">
    <property type="entry name" value="His_kinase_dom"/>
</dbReference>
<dbReference type="PROSITE" id="PS50110">
    <property type="entry name" value="RESPONSE_REGULATORY"/>
    <property type="match status" value="1"/>
</dbReference>
<proteinExistence type="predicted"/>
<dbReference type="InterPro" id="IPR003594">
    <property type="entry name" value="HATPase_dom"/>
</dbReference>
<dbReference type="PANTHER" id="PTHR43065">
    <property type="entry name" value="SENSOR HISTIDINE KINASE"/>
    <property type="match status" value="1"/>
</dbReference>
<dbReference type="Gene3D" id="1.10.287.130">
    <property type="match status" value="1"/>
</dbReference>
<evidence type="ECO:0000256" key="1">
    <source>
        <dbReference type="ARBA" id="ARBA00000085"/>
    </source>
</evidence>
<evidence type="ECO:0000256" key="7">
    <source>
        <dbReference type="SAM" id="Coils"/>
    </source>
</evidence>
<keyword evidence="7" id="KW-0175">Coiled coil</keyword>
<dbReference type="InterPro" id="IPR036890">
    <property type="entry name" value="HATPase_C_sf"/>
</dbReference>
<dbReference type="SMART" id="SM00448">
    <property type="entry name" value="REC"/>
    <property type="match status" value="1"/>
</dbReference>
<dbReference type="InterPro" id="IPR029016">
    <property type="entry name" value="GAF-like_dom_sf"/>
</dbReference>
<dbReference type="SMART" id="SM00065">
    <property type="entry name" value="GAF"/>
    <property type="match status" value="1"/>
</dbReference>
<dbReference type="PROSITE" id="PS50109">
    <property type="entry name" value="HIS_KIN"/>
    <property type="match status" value="1"/>
</dbReference>
<dbReference type="PRINTS" id="PR00344">
    <property type="entry name" value="BCTRLSENSOR"/>
</dbReference>
<reference evidence="12 13" key="1">
    <citation type="submission" date="2019-06" db="EMBL/GenBank/DDBJ databases">
        <title>YIM 131921 draft genome.</title>
        <authorList>
            <person name="Jiang L."/>
        </authorList>
    </citation>
    <scope>NUCLEOTIDE SEQUENCE [LARGE SCALE GENOMIC DNA]</scope>
    <source>
        <strain evidence="12 13">YIM 131921</strain>
    </source>
</reference>
<name>A0A5C4MW61_9RHOB</name>
<dbReference type="SUPFAM" id="SSF52172">
    <property type="entry name" value="CheY-like"/>
    <property type="match status" value="1"/>
</dbReference>
<dbReference type="Gene3D" id="3.30.450.20">
    <property type="entry name" value="PAS domain"/>
    <property type="match status" value="4"/>
</dbReference>
<dbReference type="InterPro" id="IPR013656">
    <property type="entry name" value="PAS_4"/>
</dbReference>
<dbReference type="SMART" id="SM00388">
    <property type="entry name" value="HisKA"/>
    <property type="match status" value="1"/>
</dbReference>
<feature type="domain" description="Response regulatory" evidence="10">
    <location>
        <begin position="1001"/>
        <end position="1116"/>
    </location>
</feature>
<keyword evidence="5" id="KW-0418">Kinase</keyword>
<dbReference type="Gene3D" id="3.30.565.10">
    <property type="entry name" value="Histidine kinase-like ATPase, C-terminal domain"/>
    <property type="match status" value="1"/>
</dbReference>
<dbReference type="SMART" id="SM00086">
    <property type="entry name" value="PAC"/>
    <property type="match status" value="3"/>
</dbReference>
<dbReference type="GO" id="GO:0000155">
    <property type="term" value="F:phosphorelay sensor kinase activity"/>
    <property type="evidence" value="ECO:0007669"/>
    <property type="project" value="InterPro"/>
</dbReference>
<dbReference type="SMART" id="SM00091">
    <property type="entry name" value="PAS"/>
    <property type="match status" value="4"/>
</dbReference>
<evidence type="ECO:0000313" key="12">
    <source>
        <dbReference type="EMBL" id="TNC49594.1"/>
    </source>
</evidence>
<evidence type="ECO:0000256" key="5">
    <source>
        <dbReference type="ARBA" id="ARBA00022777"/>
    </source>
</evidence>
<feature type="modified residue" description="4-aspartylphosphate" evidence="6">
    <location>
        <position position="1051"/>
    </location>
</feature>
<evidence type="ECO:0000259" key="9">
    <source>
        <dbReference type="PROSITE" id="PS50109"/>
    </source>
</evidence>
<accession>A0A5C4MW61</accession>
<comment type="catalytic activity">
    <reaction evidence="1">
        <text>ATP + protein L-histidine = ADP + protein N-phospho-L-histidine.</text>
        <dbReference type="EC" id="2.7.13.3"/>
    </reaction>
</comment>
<dbReference type="InterPro" id="IPR011006">
    <property type="entry name" value="CheY-like_superfamily"/>
</dbReference>
<organism evidence="12 13">
    <name type="scientific">Rubellimicrobium rubrum</name>
    <dbReference type="NCBI Taxonomy" id="2585369"/>
    <lineage>
        <taxon>Bacteria</taxon>
        <taxon>Pseudomonadati</taxon>
        <taxon>Pseudomonadota</taxon>
        <taxon>Alphaproteobacteria</taxon>
        <taxon>Rhodobacterales</taxon>
        <taxon>Roseobacteraceae</taxon>
        <taxon>Rubellimicrobium</taxon>
    </lineage>
</organism>
<dbReference type="CDD" id="cd00082">
    <property type="entry name" value="HisKA"/>
    <property type="match status" value="1"/>
</dbReference>
<evidence type="ECO:0000259" key="10">
    <source>
        <dbReference type="PROSITE" id="PS50110"/>
    </source>
</evidence>
<dbReference type="InterPro" id="IPR036097">
    <property type="entry name" value="HisK_dim/P_sf"/>
</dbReference>
<dbReference type="Proteomes" id="UP000305887">
    <property type="component" value="Unassembled WGS sequence"/>
</dbReference>
<evidence type="ECO:0000313" key="13">
    <source>
        <dbReference type="Proteomes" id="UP000305887"/>
    </source>
</evidence>
<sequence length="1121" mass="122659">MRQDNLSAAGGVEAAKVDEPGSPSWEQARLAALHRYSILDTPDDSVFDRFVELARTLFDTPIAEVSLIDANRQWLKARAPNGPREAPRDWSFCTTTIQGEGVMVVHDARTNPLTRDSPFVTHRPFIRFYAGAPLRTPDGHKLGTLCVVSPEPREDFDAKAQAKLQALANLVMLEIERRGHQHTESKFVNHLLETSSDCIKVLDLDGALQFMNRHGQVAMGIGNFAPYQRRPWSGLMDEPARVQAEAALADAREGRTARFEAEVATLKGTRRCWDITVSPILGEDGRPERLLAISRDITERRAHEKALRESEARLQAERRLLDAVIRQAPIGISITSWPGGRSFALNDKAAELLGHWPQGEDLGRYRGFGAIHPDGRPYGPEDYPTVRTLRSGTAIEQEEMVYRLGGSEGEERRRLSVSSAPVRDEAGVIVAAVTAFSSIEAQRRAEEGLRASEARLREERARLATLIEHLPVGVGFMGDDGQLALSNPAFRVFLPDGRLPSQLAPGDTCWIAWDESGQPLARDRYPGARALRGETAQGIEFLFRPGDGRQVWTRVDGIPLRSLAGEITGAMIVIVDVSDERRAQADLRRLNETLETRVTKVVAERRVLADIVENSDAATIACSLHHGILALNPALVTAFERIYGKQPQVGDNLLDLLADLPEHRAQVAAHWSRAFGGEEFVVVETFGDPARERVPFEVRFSVLRDREGRPIGAAQTAYDISDRLRAETELEATQEALRQSQKMEAVGQLTGGLAHDFNNLLTGIIGALDLMQSRLAQGDTSRLDRYATAAMTSAQRAAALTHRLLAFARRQPLDPKPVDANRLVTGMEELLRRTLGETIQLDIATATDLWPTLCDSHQLESAILNLAINARDAMPDGGRIGIVTGTVELDRASAARIGDLRPGQYVTIEATDSGVGMTPEVMSRAFDPFFTTKPLGQGTGLGLSMIYGFVRQSNGHVQLRSRTSQGTTVTLYLPRHQGVTEGTGETRTETAADLLVSGGETVVVVEDEPIVRALVVEALAGLGYHIVEAEDGPSGLKLLQAEGQVDLLVTDIGLPGLNGRQLADAARAWRPELKVLFMTGYAETAAQASGFLDPGMEMMTKPFAIETLVTRVRKMIADAEG</sequence>
<dbReference type="InterPro" id="IPR000700">
    <property type="entry name" value="PAS-assoc_C"/>
</dbReference>
<dbReference type="Pfam" id="PF00512">
    <property type="entry name" value="HisKA"/>
    <property type="match status" value="1"/>
</dbReference>
<evidence type="ECO:0000256" key="4">
    <source>
        <dbReference type="ARBA" id="ARBA00022679"/>
    </source>
</evidence>
<keyword evidence="3 6" id="KW-0597">Phosphoprotein</keyword>
<dbReference type="PANTHER" id="PTHR43065:SF42">
    <property type="entry name" value="TWO-COMPONENT SENSOR PPRA"/>
    <property type="match status" value="1"/>
</dbReference>
<evidence type="ECO:0000256" key="8">
    <source>
        <dbReference type="SAM" id="MobiDB-lite"/>
    </source>
</evidence>
<feature type="region of interest" description="Disordered" evidence="8">
    <location>
        <begin position="1"/>
        <end position="22"/>
    </location>
</feature>
<evidence type="ECO:0000256" key="2">
    <source>
        <dbReference type="ARBA" id="ARBA00012438"/>
    </source>
</evidence>
<feature type="domain" description="PAC" evidence="11">
    <location>
        <begin position="537"/>
        <end position="589"/>
    </location>
</feature>
<dbReference type="NCBIfam" id="TIGR00229">
    <property type="entry name" value="sensory_box"/>
    <property type="match status" value="3"/>
</dbReference>
<feature type="domain" description="PAC" evidence="11">
    <location>
        <begin position="257"/>
        <end position="309"/>
    </location>
</feature>
<evidence type="ECO:0000256" key="3">
    <source>
        <dbReference type="ARBA" id="ARBA00022553"/>
    </source>
</evidence>
<dbReference type="InterPro" id="IPR003018">
    <property type="entry name" value="GAF"/>
</dbReference>
<keyword evidence="4" id="KW-0808">Transferase</keyword>
<dbReference type="InterPro" id="IPR000014">
    <property type="entry name" value="PAS"/>
</dbReference>